<sequence>MHNTRTRGQRSPTLSGALPNTLIPSRVCQAFRLRASDIWDGVMVVGGESCDGALVLCCGCFHAQGTLKVRCEIRPILRQSYAALDTVILRGPSIIVA</sequence>
<dbReference type="EMBL" id="VSRR010116242">
    <property type="protein sequence ID" value="MPC98940.1"/>
    <property type="molecule type" value="Genomic_DNA"/>
</dbReference>
<dbReference type="AlphaFoldDB" id="A0A5B7JQ51"/>
<gene>
    <name evidence="1" type="ORF">E2C01_094328</name>
</gene>
<keyword evidence="2" id="KW-1185">Reference proteome</keyword>
<name>A0A5B7JQ51_PORTR</name>
<protein>
    <submittedName>
        <fullName evidence="1">Uncharacterized protein</fullName>
    </submittedName>
</protein>
<evidence type="ECO:0000313" key="1">
    <source>
        <dbReference type="EMBL" id="MPC98940.1"/>
    </source>
</evidence>
<accession>A0A5B7JQ51</accession>
<dbReference type="Proteomes" id="UP000324222">
    <property type="component" value="Unassembled WGS sequence"/>
</dbReference>
<comment type="caution">
    <text evidence="1">The sequence shown here is derived from an EMBL/GenBank/DDBJ whole genome shotgun (WGS) entry which is preliminary data.</text>
</comment>
<reference evidence="1 2" key="1">
    <citation type="submission" date="2019-05" db="EMBL/GenBank/DDBJ databases">
        <title>Another draft genome of Portunus trituberculatus and its Hox gene families provides insights of decapod evolution.</title>
        <authorList>
            <person name="Jeong J.-H."/>
            <person name="Song I."/>
            <person name="Kim S."/>
            <person name="Choi T."/>
            <person name="Kim D."/>
            <person name="Ryu S."/>
            <person name="Kim W."/>
        </authorList>
    </citation>
    <scope>NUCLEOTIDE SEQUENCE [LARGE SCALE GENOMIC DNA]</scope>
    <source>
        <tissue evidence="1">Muscle</tissue>
    </source>
</reference>
<proteinExistence type="predicted"/>
<evidence type="ECO:0000313" key="2">
    <source>
        <dbReference type="Proteomes" id="UP000324222"/>
    </source>
</evidence>
<organism evidence="1 2">
    <name type="scientific">Portunus trituberculatus</name>
    <name type="common">Swimming crab</name>
    <name type="synonym">Neptunus trituberculatus</name>
    <dbReference type="NCBI Taxonomy" id="210409"/>
    <lineage>
        <taxon>Eukaryota</taxon>
        <taxon>Metazoa</taxon>
        <taxon>Ecdysozoa</taxon>
        <taxon>Arthropoda</taxon>
        <taxon>Crustacea</taxon>
        <taxon>Multicrustacea</taxon>
        <taxon>Malacostraca</taxon>
        <taxon>Eumalacostraca</taxon>
        <taxon>Eucarida</taxon>
        <taxon>Decapoda</taxon>
        <taxon>Pleocyemata</taxon>
        <taxon>Brachyura</taxon>
        <taxon>Eubrachyura</taxon>
        <taxon>Portunoidea</taxon>
        <taxon>Portunidae</taxon>
        <taxon>Portuninae</taxon>
        <taxon>Portunus</taxon>
    </lineage>
</organism>